<feature type="active site" description="Cysteine persulfide intermediate" evidence="3">
    <location>
        <position position="121"/>
    </location>
</feature>
<accession>A0A495BL11</accession>
<dbReference type="GO" id="GO:0016783">
    <property type="term" value="F:sulfurtransferase activity"/>
    <property type="evidence" value="ECO:0007669"/>
    <property type="project" value="InterPro"/>
</dbReference>
<organism evidence="4 5">
    <name type="scientific">Vogesella indigofera</name>
    <name type="common">Pseudomonas indigofera</name>
    <dbReference type="NCBI Taxonomy" id="45465"/>
    <lineage>
        <taxon>Bacteria</taxon>
        <taxon>Pseudomonadati</taxon>
        <taxon>Pseudomonadota</taxon>
        <taxon>Betaproteobacteria</taxon>
        <taxon>Neisseriales</taxon>
        <taxon>Chromobacteriaceae</taxon>
        <taxon>Vogesella</taxon>
    </lineage>
</organism>
<evidence type="ECO:0000256" key="3">
    <source>
        <dbReference type="HAMAP-Rule" id="MF_00187"/>
    </source>
</evidence>
<gene>
    <name evidence="3" type="primary">fdhD</name>
    <name evidence="4" type="ORF">C8E02_1072</name>
</gene>
<dbReference type="SUPFAM" id="SSF53927">
    <property type="entry name" value="Cytidine deaminase-like"/>
    <property type="match status" value="1"/>
</dbReference>
<keyword evidence="1 3" id="KW-0963">Cytoplasm</keyword>
<sequence>MSGHCPLPLAVDALPASRRLPVLRLAGAAAKLAEDQLIEEVPVAMVYNGVSHAVLLATPCDLADFALGFSLSEHILHAPGELYDCEIVAGEYGVELRLEIASARFAALKQRRRSMAGRTGCGLCGVDSLDAVAQTIAPLPLRPTLHAAAVARAVAELPHWQPWHHATGAAHGAAFCNADGDILLAREDVGRHNALDKLIGALRRQRIDTGDGFVLVSSRASYEMVQKTASAGIAALVAVSAPTAYAVTLAESCGLLLAGFARPGRLVAYSQLPRLICPELTRPHHDPVC</sequence>
<name>A0A495BL11_VOGIN</name>
<keyword evidence="2 3" id="KW-0501">Molybdenum cofactor biosynthesis</keyword>
<comment type="caution">
    <text evidence="4">The sequence shown here is derived from an EMBL/GenBank/DDBJ whole genome shotgun (WGS) entry which is preliminary data.</text>
</comment>
<protein>
    <recommendedName>
        <fullName evidence="3">Sulfur carrier protein FdhD</fullName>
    </recommendedName>
</protein>
<reference evidence="4 5" key="1">
    <citation type="submission" date="2018-10" db="EMBL/GenBank/DDBJ databases">
        <title>Genomic Encyclopedia of Type Strains, Phase IV (KMG-IV): sequencing the most valuable type-strain genomes for metagenomic binning, comparative biology and taxonomic classification.</title>
        <authorList>
            <person name="Goeker M."/>
        </authorList>
    </citation>
    <scope>NUCLEOTIDE SEQUENCE [LARGE SCALE GENOMIC DNA]</scope>
    <source>
        <strain evidence="4 5">DSM 3303</strain>
    </source>
</reference>
<feature type="binding site" evidence="3">
    <location>
        <begin position="260"/>
        <end position="265"/>
    </location>
    <ligand>
        <name>Mo-bis(molybdopterin guanine dinucleotide)</name>
        <dbReference type="ChEBI" id="CHEBI:60539"/>
    </ligand>
</feature>
<dbReference type="PANTHER" id="PTHR30592">
    <property type="entry name" value="FORMATE DEHYDROGENASE"/>
    <property type="match status" value="1"/>
</dbReference>
<dbReference type="Proteomes" id="UP000279384">
    <property type="component" value="Unassembled WGS sequence"/>
</dbReference>
<evidence type="ECO:0000313" key="5">
    <source>
        <dbReference type="Proteomes" id="UP000279384"/>
    </source>
</evidence>
<dbReference type="RefSeq" id="WP_120809918.1">
    <property type="nucleotide sequence ID" value="NZ_RBID01000011.1"/>
</dbReference>
<dbReference type="Gene3D" id="3.40.140.10">
    <property type="entry name" value="Cytidine Deaminase, domain 2"/>
    <property type="match status" value="1"/>
</dbReference>
<dbReference type="GO" id="GO:0097163">
    <property type="term" value="F:sulfur carrier activity"/>
    <property type="evidence" value="ECO:0007669"/>
    <property type="project" value="UniProtKB-UniRule"/>
</dbReference>
<comment type="subcellular location">
    <subcellularLocation>
        <location evidence="3">Cytoplasm</location>
    </subcellularLocation>
</comment>
<comment type="function">
    <text evidence="3">Required for formate dehydrogenase (FDH) activity. Acts as a sulfur carrier protein that transfers sulfur from IscS to the molybdenum cofactor prior to its insertion into FDH.</text>
</comment>
<dbReference type="EMBL" id="RBID01000011">
    <property type="protein sequence ID" value="RKQ61302.1"/>
    <property type="molecule type" value="Genomic_DNA"/>
</dbReference>
<dbReference type="InterPro" id="IPR016193">
    <property type="entry name" value="Cytidine_deaminase-like"/>
</dbReference>
<proteinExistence type="inferred from homology"/>
<dbReference type="AlphaFoldDB" id="A0A495BL11"/>
<dbReference type="PIRSF" id="PIRSF015626">
    <property type="entry name" value="FdhD"/>
    <property type="match status" value="1"/>
</dbReference>
<dbReference type="InterPro" id="IPR003786">
    <property type="entry name" value="FdhD"/>
</dbReference>
<evidence type="ECO:0000256" key="2">
    <source>
        <dbReference type="ARBA" id="ARBA00023150"/>
    </source>
</evidence>
<dbReference type="HAMAP" id="MF_00187">
    <property type="entry name" value="FdhD"/>
    <property type="match status" value="1"/>
</dbReference>
<evidence type="ECO:0000313" key="4">
    <source>
        <dbReference type="EMBL" id="RKQ61302.1"/>
    </source>
</evidence>
<dbReference type="Pfam" id="PF02634">
    <property type="entry name" value="FdhD-NarQ"/>
    <property type="match status" value="1"/>
</dbReference>
<dbReference type="PANTHER" id="PTHR30592:SF1">
    <property type="entry name" value="SULFUR CARRIER PROTEIN FDHD"/>
    <property type="match status" value="1"/>
</dbReference>
<dbReference type="Gene3D" id="3.10.20.10">
    <property type="match status" value="1"/>
</dbReference>
<dbReference type="GO" id="GO:0005737">
    <property type="term" value="C:cytoplasm"/>
    <property type="evidence" value="ECO:0007669"/>
    <property type="project" value="UniProtKB-SubCell"/>
</dbReference>
<evidence type="ECO:0000256" key="1">
    <source>
        <dbReference type="ARBA" id="ARBA00022490"/>
    </source>
</evidence>
<dbReference type="NCBIfam" id="TIGR00129">
    <property type="entry name" value="fdhD_narQ"/>
    <property type="match status" value="1"/>
</dbReference>
<dbReference type="GO" id="GO:0006777">
    <property type="term" value="P:Mo-molybdopterin cofactor biosynthetic process"/>
    <property type="evidence" value="ECO:0007669"/>
    <property type="project" value="UniProtKB-UniRule"/>
</dbReference>
<comment type="similarity">
    <text evidence="3">Belongs to the FdhD family.</text>
</comment>